<dbReference type="Proteomes" id="UP000596157">
    <property type="component" value="Chromosome"/>
</dbReference>
<dbReference type="GeneID" id="92277879"/>
<accession>A0ABX7AGX6</accession>
<organism evidence="2 3">
    <name type="scientific">Providencia manganoxydans</name>
    <dbReference type="NCBI Taxonomy" id="2923283"/>
    <lineage>
        <taxon>Bacteria</taxon>
        <taxon>Pseudomonadati</taxon>
        <taxon>Pseudomonadota</taxon>
        <taxon>Gammaproteobacteria</taxon>
        <taxon>Enterobacterales</taxon>
        <taxon>Morganellaceae</taxon>
        <taxon>Providencia</taxon>
    </lineage>
</organism>
<evidence type="ECO:0008006" key="4">
    <source>
        <dbReference type="Google" id="ProtNLM"/>
    </source>
</evidence>
<gene>
    <name evidence="2" type="ORF">JI723_04160</name>
</gene>
<name>A0ABX7AGX6_9GAMM</name>
<protein>
    <recommendedName>
        <fullName evidence="4">Fimbrial protein</fullName>
    </recommendedName>
</protein>
<evidence type="ECO:0000256" key="1">
    <source>
        <dbReference type="SAM" id="Phobius"/>
    </source>
</evidence>
<dbReference type="RefSeq" id="WP_272580371.1">
    <property type="nucleotide sequence ID" value="NZ_CP067099.1"/>
</dbReference>
<feature type="transmembrane region" description="Helical" evidence="1">
    <location>
        <begin position="12"/>
        <end position="35"/>
    </location>
</feature>
<keyword evidence="3" id="KW-1185">Reference proteome</keyword>
<dbReference type="EMBL" id="CP067099">
    <property type="protein sequence ID" value="QQO63190.1"/>
    <property type="molecule type" value="Genomic_DNA"/>
</dbReference>
<keyword evidence="1" id="KW-1133">Transmembrane helix</keyword>
<evidence type="ECO:0000313" key="2">
    <source>
        <dbReference type="EMBL" id="QQO63190.1"/>
    </source>
</evidence>
<keyword evidence="1" id="KW-0812">Transmembrane</keyword>
<keyword evidence="1" id="KW-0472">Membrane</keyword>
<reference evidence="3" key="1">
    <citation type="submission" date="2021-01" db="EMBL/GenBank/DDBJ databases">
        <title>Providencia vermicola LLDRA6, a soil-borne Mn(II)-oxidizing bacterium, exploits a strategy of superoxide production coupled to hydrogen peroxide consumption to generate Mn oxides, as revealed by transcriptional up-regulation of genes for phenylacetic acid catabolism.</title>
        <authorList>
            <person name="Chen S."/>
            <person name="Ding Z."/>
            <person name="Chen J."/>
            <person name="Luo J."/>
            <person name="Ruan X."/>
            <person name="Li Z."/>
            <person name="Liao F."/>
            <person name="He J."/>
            <person name="Li D."/>
        </authorList>
    </citation>
    <scope>NUCLEOTIDE SEQUENCE [LARGE SCALE GENOMIC DNA]</scope>
    <source>
        <strain evidence="3">LLDRA6</strain>
    </source>
</reference>
<sequence>MRNISYRRKVIIFCFTLRFYIFTFLVIPSVSFGFWDNEGSRSLGTAASCNQGLMCFELDTGSTELIEGDSLAVFADGQKYFAQWVGLYGSFSGKLVISLYDTWLPDPNYICYSGCRVGLSIGKTQEAQGGLSFNGTMPQNNGCREPGVDCKPSYAWYANSTYISYVGQVGNFSEFSVSGSIYEPTWILVVDGPTQMYTLPGGITVQGYSTGVPVPYVWGVRFHKCYGDTTLGCSDGHASWGGASGGEEINIIFPPVEEEDTVCEFWFDDDTLNLGTVDQKSAVNASASAHLSGICNADTSVNLRASPSEIKMGGLTIRMMFDDYDSNTKLNWDLSENRTGSTPLWAVVTDVGTLIPNSYSRSGVVYIDYN</sequence>
<evidence type="ECO:0000313" key="3">
    <source>
        <dbReference type="Proteomes" id="UP000596157"/>
    </source>
</evidence>
<proteinExistence type="predicted"/>